<dbReference type="Proteomes" id="UP000012179">
    <property type="component" value="Chromosome"/>
</dbReference>
<dbReference type="EMBL" id="CP021106">
    <property type="protein sequence ID" value="ARO87771.1"/>
    <property type="molecule type" value="Genomic_DNA"/>
</dbReference>
<gene>
    <name evidence="2" type="ORF">EBAPG3_008315</name>
</gene>
<keyword evidence="1" id="KW-0472">Membrane</keyword>
<proteinExistence type="predicted"/>
<keyword evidence="1" id="KW-1133">Transmembrane helix</keyword>
<evidence type="ECO:0000256" key="1">
    <source>
        <dbReference type="SAM" id="Phobius"/>
    </source>
</evidence>
<evidence type="ECO:0000313" key="2">
    <source>
        <dbReference type="EMBL" id="ARO87771.1"/>
    </source>
</evidence>
<feature type="transmembrane region" description="Helical" evidence="1">
    <location>
        <begin position="32"/>
        <end position="50"/>
    </location>
</feature>
<accession>A0A1W6SPQ7</accession>
<name>A0A1W6SPQ7_9PROT</name>
<reference evidence="2 3" key="1">
    <citation type="journal article" date="2015" name="Int. J. Syst. Evol. Microbiol.">
        <title>Nitrosospira lacus sp. nov., a psychrotolerant, ammonia-oxidizing bacterium from sandy lake sediment.</title>
        <authorList>
            <person name="Urakawa H."/>
            <person name="Garcia J.C."/>
            <person name="Nielsen J.L."/>
            <person name="Le V.Q."/>
            <person name="Kozlowski J.A."/>
            <person name="Stein L.Y."/>
            <person name="Lim C.K."/>
            <person name="Pommerening-Roser A."/>
            <person name="Martens-Habbena W."/>
            <person name="Stahl D.A."/>
            <person name="Klotz M.G."/>
        </authorList>
    </citation>
    <scope>NUCLEOTIDE SEQUENCE [LARGE SCALE GENOMIC DNA]</scope>
    <source>
        <strain evidence="2 3">APG3</strain>
    </source>
</reference>
<evidence type="ECO:0000313" key="3">
    <source>
        <dbReference type="Proteomes" id="UP000012179"/>
    </source>
</evidence>
<keyword evidence="3" id="KW-1185">Reference proteome</keyword>
<dbReference type="eggNOG" id="COG4278">
    <property type="taxonomic scope" value="Bacteria"/>
</dbReference>
<sequence length="253" mass="27350">MEIHEYSSAGTGILLSPPPLDKLKNESVGRTILGLLILGGIAGWPLYIFIARQEMTGLLLLALIFVPIFLLEWSAAQRKKRQHGFLKGYQFPSLVKDRVGKHYPDLTDEQLSLVMLGLRQYFILCNAAGPAMVSMPSQAVDAAWHEFILLTRAYEEFCKNGMGRFLHHTPAEALAPSAGTLKAGKGKAWLLACEWEGIDEKTPLRLPFLFAIDTALEIPDGFKHALDNNYADTASGEGGGESGCGGCGGCGGG</sequence>
<protein>
    <submittedName>
        <fullName evidence="2">Uncharacterized protein</fullName>
    </submittedName>
</protein>
<feature type="transmembrane region" description="Helical" evidence="1">
    <location>
        <begin position="56"/>
        <end position="76"/>
    </location>
</feature>
<organism evidence="2 3">
    <name type="scientific">Nitrosospira lacus</name>
    <dbReference type="NCBI Taxonomy" id="1288494"/>
    <lineage>
        <taxon>Bacteria</taxon>
        <taxon>Pseudomonadati</taxon>
        <taxon>Pseudomonadota</taxon>
        <taxon>Betaproteobacteria</taxon>
        <taxon>Nitrosomonadales</taxon>
        <taxon>Nitrosomonadaceae</taxon>
        <taxon>Nitrosospira</taxon>
    </lineage>
</organism>
<dbReference type="RefSeq" id="WP_004176499.1">
    <property type="nucleotide sequence ID" value="NZ_CP021106.3"/>
</dbReference>
<dbReference type="KEGG" id="nlc:EBAPG3_008315"/>
<dbReference type="AlphaFoldDB" id="A0A1W6SPQ7"/>
<keyword evidence="1" id="KW-0812">Transmembrane</keyword>